<comment type="caution">
    <text evidence="8">The sequence shown here is derived from an EMBL/GenBank/DDBJ whole genome shotgun (WGS) entry which is preliminary data.</text>
</comment>
<evidence type="ECO:0000256" key="4">
    <source>
        <dbReference type="ARBA" id="ARBA00022827"/>
    </source>
</evidence>
<evidence type="ECO:0000313" key="8">
    <source>
        <dbReference type="EMBL" id="CAH0022615.1"/>
    </source>
</evidence>
<protein>
    <recommendedName>
        <fullName evidence="7">FAD-binding domain-containing protein</fullName>
    </recommendedName>
</protein>
<dbReference type="AlphaFoldDB" id="A0A9N9YL46"/>
<dbReference type="GO" id="GO:0044550">
    <property type="term" value="P:secondary metabolite biosynthetic process"/>
    <property type="evidence" value="ECO:0007669"/>
    <property type="project" value="TreeGrafter"/>
</dbReference>
<evidence type="ECO:0000256" key="6">
    <source>
        <dbReference type="ARBA" id="ARBA00023033"/>
    </source>
</evidence>
<keyword evidence="5" id="KW-0560">Oxidoreductase</keyword>
<proteinExistence type="inferred from homology"/>
<evidence type="ECO:0000256" key="5">
    <source>
        <dbReference type="ARBA" id="ARBA00023002"/>
    </source>
</evidence>
<reference evidence="8" key="1">
    <citation type="submission" date="2021-10" db="EMBL/GenBank/DDBJ databases">
        <authorList>
            <person name="Piombo E."/>
        </authorList>
    </citation>
    <scope>NUCLEOTIDE SEQUENCE</scope>
</reference>
<dbReference type="InterPro" id="IPR002938">
    <property type="entry name" value="FAD-bd"/>
</dbReference>
<evidence type="ECO:0000256" key="2">
    <source>
        <dbReference type="ARBA" id="ARBA00007992"/>
    </source>
</evidence>
<comment type="similarity">
    <text evidence="2">Belongs to the paxM FAD-dependent monooxygenase family.</text>
</comment>
<dbReference type="Gene3D" id="3.50.50.60">
    <property type="entry name" value="FAD/NAD(P)-binding domain"/>
    <property type="match status" value="1"/>
</dbReference>
<dbReference type="PANTHER" id="PTHR46720:SF3">
    <property type="entry name" value="FAD-BINDING DOMAIN-CONTAINING PROTEIN-RELATED"/>
    <property type="match status" value="1"/>
</dbReference>
<feature type="domain" description="FAD-binding" evidence="7">
    <location>
        <begin position="7"/>
        <end position="365"/>
    </location>
</feature>
<dbReference type="Proteomes" id="UP000696573">
    <property type="component" value="Unassembled WGS sequence"/>
</dbReference>
<evidence type="ECO:0000256" key="1">
    <source>
        <dbReference type="ARBA" id="ARBA00001974"/>
    </source>
</evidence>
<dbReference type="InterPro" id="IPR036188">
    <property type="entry name" value="FAD/NAD-bd_sf"/>
</dbReference>
<dbReference type="Pfam" id="PF01494">
    <property type="entry name" value="FAD_binding_3"/>
    <property type="match status" value="1"/>
</dbReference>
<dbReference type="PRINTS" id="PR00420">
    <property type="entry name" value="RNGMNOXGNASE"/>
</dbReference>
<name>A0A9N9YL46_9HYPO</name>
<evidence type="ECO:0000256" key="3">
    <source>
        <dbReference type="ARBA" id="ARBA00022630"/>
    </source>
</evidence>
<dbReference type="EMBL" id="CABFNQ020000680">
    <property type="protein sequence ID" value="CAH0022615.1"/>
    <property type="molecule type" value="Genomic_DNA"/>
</dbReference>
<dbReference type="InterPro" id="IPR051104">
    <property type="entry name" value="FAD_monoxygenase"/>
</dbReference>
<comment type="cofactor">
    <cofactor evidence="1">
        <name>FAD</name>
        <dbReference type="ChEBI" id="CHEBI:57692"/>
    </cofactor>
</comment>
<keyword evidence="3" id="KW-0285">Flavoprotein</keyword>
<keyword evidence="9" id="KW-1185">Reference proteome</keyword>
<dbReference type="PANTHER" id="PTHR46720">
    <property type="entry name" value="HYDROXYLASE, PUTATIVE (AFU_ORTHOLOGUE AFUA_3G01460)-RELATED"/>
    <property type="match status" value="1"/>
</dbReference>
<accession>A0A9N9YL46</accession>
<dbReference type="SUPFAM" id="SSF51905">
    <property type="entry name" value="FAD/NAD(P)-binding domain"/>
    <property type="match status" value="1"/>
</dbReference>
<organism evidence="8 9">
    <name type="scientific">Clonostachys rhizophaga</name>
    <dbReference type="NCBI Taxonomy" id="160324"/>
    <lineage>
        <taxon>Eukaryota</taxon>
        <taxon>Fungi</taxon>
        <taxon>Dikarya</taxon>
        <taxon>Ascomycota</taxon>
        <taxon>Pezizomycotina</taxon>
        <taxon>Sordariomycetes</taxon>
        <taxon>Hypocreomycetidae</taxon>
        <taxon>Hypocreales</taxon>
        <taxon>Bionectriaceae</taxon>
        <taxon>Clonostachys</taxon>
    </lineage>
</organism>
<keyword evidence="6" id="KW-0503">Monooxygenase</keyword>
<keyword evidence="4" id="KW-0274">FAD</keyword>
<sequence length="418" mass="45429">METRQIRIAIIGGGLAGASIANSLSRLPSVAIDVFEAAPEFSERGAAVGLSPNSQLALQELLEDAKETLKKAKSVPIASTRFMIGSGPNAGNLLMDLGDAAKEEPELIVHRASLLRELLAPLPESILHPNKKMASIIPTDTEVKVFFADGTDYEFDAVIGADGLFSTVRDYVLSDDTKQYSASAAGFWDCRVLVPFQKAEKALGEELFKLDRQYCWLGEGAFIMHDVLENGTLVQCVISGVENESPSDRKHTLTREFLNKALANWLSGPIANGVIDLVMEQDDPRGYSQWEHKATPTYARGRVCIMGDAAHASTPWQGAGSGQAFEDGMILSALLGHISSPDEIDAAFKVYDAVRRPRGQRVIDSSRGTGEIMCGQSEAGLDPGEIMQALAPRWGFLELDFKSYVQEAARKLDERLRA</sequence>
<evidence type="ECO:0000259" key="7">
    <source>
        <dbReference type="Pfam" id="PF01494"/>
    </source>
</evidence>
<dbReference type="OrthoDB" id="417877at2759"/>
<gene>
    <name evidence="8" type="ORF">CRHIZ90672A_00014767</name>
</gene>
<dbReference type="GO" id="GO:0004497">
    <property type="term" value="F:monooxygenase activity"/>
    <property type="evidence" value="ECO:0007669"/>
    <property type="project" value="UniProtKB-KW"/>
</dbReference>
<evidence type="ECO:0000313" key="9">
    <source>
        <dbReference type="Proteomes" id="UP000696573"/>
    </source>
</evidence>
<dbReference type="GO" id="GO:0071949">
    <property type="term" value="F:FAD binding"/>
    <property type="evidence" value="ECO:0007669"/>
    <property type="project" value="InterPro"/>
</dbReference>